<sequence>MAQLPDGVPAPGDGSLPDPNVASGFAAYVHIPFCAVRCGYCDFNTYTNLDFGPGASASDYHDTLAREIELSAGVLGNPGKVTSVFFGGGTPTLLPAKDLAATLERLRATFGIEPGAEVTTEANPETLTFERLRILHDAGFTRVSFGMQSAVSHVLQVLDRAHTPGQVDAAVGWARELGLEHSVDLIYGAPGESMDDWRASLEAAIALDPPHISAYGLTIEPGTKMGGQVRRGEIPEPDPDVLADKYMLAEELLSNAGYEWYEVSNWAKPGHHSRHNLAYWQDANWWGYGPGAHSHVNGTRWWNVKHPIQYAAALAQGKSPAAARELLTADERREEQIMLGIRLREGIATPQGAAPEVVAGFIADGLVEPVPAMHSRLILTVKGRLLADTVIRALW</sequence>
<proteinExistence type="inferred from homology"/>
<evidence type="ECO:0000256" key="6">
    <source>
        <dbReference type="ARBA" id="ARBA00023004"/>
    </source>
</evidence>
<evidence type="ECO:0000313" key="12">
    <source>
        <dbReference type="Proteomes" id="UP001235966"/>
    </source>
</evidence>
<evidence type="ECO:0000256" key="9">
    <source>
        <dbReference type="RuleBase" id="RU364116"/>
    </source>
</evidence>
<dbReference type="RefSeq" id="WP_278060015.1">
    <property type="nucleotide sequence ID" value="NZ_CP121247.1"/>
</dbReference>
<dbReference type="Gene3D" id="3.20.20.70">
    <property type="entry name" value="Aldolase class I"/>
    <property type="match status" value="1"/>
</dbReference>
<dbReference type="CDD" id="cd01335">
    <property type="entry name" value="Radical_SAM"/>
    <property type="match status" value="1"/>
</dbReference>
<dbReference type="InterPro" id="IPR004559">
    <property type="entry name" value="HemW-like"/>
</dbReference>
<dbReference type="InterPro" id="IPR006638">
    <property type="entry name" value="Elp3/MiaA/NifB-like_rSAM"/>
</dbReference>
<evidence type="ECO:0000256" key="1">
    <source>
        <dbReference type="ARBA" id="ARBA00006100"/>
    </source>
</evidence>
<dbReference type="GO" id="GO:0051989">
    <property type="term" value="F:coproporphyrinogen dehydrogenase activity"/>
    <property type="evidence" value="ECO:0007669"/>
    <property type="project" value="UniProtKB-EC"/>
</dbReference>
<keyword evidence="9" id="KW-0004">4Fe-4S</keyword>
<keyword evidence="7 9" id="KW-0411">Iron-sulfur</keyword>
<comment type="caution">
    <text evidence="11">The sequence shown here is derived from an EMBL/GenBank/DDBJ whole genome shotgun (WGS) entry which is preliminary data.</text>
</comment>
<evidence type="ECO:0000256" key="7">
    <source>
        <dbReference type="ARBA" id="ARBA00023014"/>
    </source>
</evidence>
<name>A0ABT9NDX4_9ACTO</name>
<feature type="domain" description="Radical SAM core" evidence="10">
    <location>
        <begin position="19"/>
        <end position="259"/>
    </location>
</feature>
<evidence type="ECO:0000256" key="8">
    <source>
        <dbReference type="ARBA" id="ARBA00023186"/>
    </source>
</evidence>
<evidence type="ECO:0000259" key="10">
    <source>
        <dbReference type="PROSITE" id="PS51918"/>
    </source>
</evidence>
<comment type="similarity">
    <text evidence="1">Belongs to the anaerobic coproporphyrinogen-III oxidase family. HemW subfamily.</text>
</comment>
<dbReference type="PANTHER" id="PTHR13932">
    <property type="entry name" value="COPROPORPHYRINIGEN III OXIDASE"/>
    <property type="match status" value="1"/>
</dbReference>
<keyword evidence="5 9" id="KW-0479">Metal-binding</keyword>
<dbReference type="PROSITE" id="PS51918">
    <property type="entry name" value="RADICAL_SAM"/>
    <property type="match status" value="1"/>
</dbReference>
<dbReference type="SFLD" id="SFLDF00562">
    <property type="entry name" value="HemN-like__clustered_with_heat"/>
    <property type="match status" value="1"/>
</dbReference>
<reference evidence="11 12" key="1">
    <citation type="submission" date="2023-07" db="EMBL/GenBank/DDBJ databases">
        <title>Sequencing the genomes of 1000 actinobacteria strains.</title>
        <authorList>
            <person name="Klenk H.-P."/>
        </authorList>
    </citation>
    <scope>NUCLEOTIDE SEQUENCE [LARGE SCALE GENOMIC DNA]</scope>
    <source>
        <strain evidence="11 12">DSM 102162</strain>
    </source>
</reference>
<accession>A0ABT9NDX4</accession>
<gene>
    <name evidence="11" type="ORF">J2S49_001799</name>
</gene>
<dbReference type="Pfam" id="PF04055">
    <property type="entry name" value="Radical_SAM"/>
    <property type="match status" value="1"/>
</dbReference>
<keyword evidence="6 9" id="KW-0408">Iron</keyword>
<dbReference type="InterPro" id="IPR013785">
    <property type="entry name" value="Aldolase_TIM"/>
</dbReference>
<dbReference type="SFLD" id="SFLDG01065">
    <property type="entry name" value="anaerobic_coproporphyrinogen-I"/>
    <property type="match status" value="1"/>
</dbReference>
<evidence type="ECO:0000256" key="3">
    <source>
        <dbReference type="ARBA" id="ARBA00022617"/>
    </source>
</evidence>
<evidence type="ECO:0000256" key="5">
    <source>
        <dbReference type="ARBA" id="ARBA00022723"/>
    </source>
</evidence>
<dbReference type="SUPFAM" id="SSF102114">
    <property type="entry name" value="Radical SAM enzymes"/>
    <property type="match status" value="1"/>
</dbReference>
<dbReference type="InterPro" id="IPR058240">
    <property type="entry name" value="rSAM_sf"/>
</dbReference>
<dbReference type="NCBIfam" id="TIGR00539">
    <property type="entry name" value="hemN_rel"/>
    <property type="match status" value="1"/>
</dbReference>
<evidence type="ECO:0000256" key="2">
    <source>
        <dbReference type="ARBA" id="ARBA00017228"/>
    </source>
</evidence>
<protein>
    <recommendedName>
        <fullName evidence="2 9">Heme chaperone HemW</fullName>
    </recommendedName>
</protein>
<organism evidence="11 12">
    <name type="scientific">Arcanobacterium wilhelmae</name>
    <dbReference type="NCBI Taxonomy" id="1803177"/>
    <lineage>
        <taxon>Bacteria</taxon>
        <taxon>Bacillati</taxon>
        <taxon>Actinomycetota</taxon>
        <taxon>Actinomycetes</taxon>
        <taxon>Actinomycetales</taxon>
        <taxon>Actinomycetaceae</taxon>
        <taxon>Arcanobacterium</taxon>
    </lineage>
</organism>
<comment type="subcellular location">
    <subcellularLocation>
        <location evidence="9">Cytoplasm</location>
    </subcellularLocation>
</comment>
<keyword evidence="4 9" id="KW-0949">S-adenosyl-L-methionine</keyword>
<keyword evidence="3 9" id="KW-0349">Heme</keyword>
<keyword evidence="9" id="KW-0963">Cytoplasm</keyword>
<dbReference type="SMART" id="SM00729">
    <property type="entry name" value="Elp3"/>
    <property type="match status" value="1"/>
</dbReference>
<dbReference type="Proteomes" id="UP001235966">
    <property type="component" value="Unassembled WGS sequence"/>
</dbReference>
<dbReference type="SFLD" id="SFLDS00029">
    <property type="entry name" value="Radical_SAM"/>
    <property type="match status" value="1"/>
</dbReference>
<evidence type="ECO:0000313" key="11">
    <source>
        <dbReference type="EMBL" id="MDP9801723.1"/>
    </source>
</evidence>
<dbReference type="InterPro" id="IPR007197">
    <property type="entry name" value="rSAM"/>
</dbReference>
<dbReference type="EMBL" id="JAUSQW010000001">
    <property type="protein sequence ID" value="MDP9801723.1"/>
    <property type="molecule type" value="Genomic_DNA"/>
</dbReference>
<keyword evidence="12" id="KW-1185">Reference proteome</keyword>
<evidence type="ECO:0000256" key="4">
    <source>
        <dbReference type="ARBA" id="ARBA00022691"/>
    </source>
</evidence>
<dbReference type="PANTHER" id="PTHR13932:SF5">
    <property type="entry name" value="RADICAL S-ADENOSYL METHIONINE DOMAIN-CONTAINING PROTEIN 1, MITOCHONDRIAL"/>
    <property type="match status" value="1"/>
</dbReference>
<dbReference type="InterPro" id="IPR034505">
    <property type="entry name" value="Coproporphyrinogen-III_oxidase"/>
</dbReference>
<keyword evidence="11" id="KW-0560">Oxidoreductase</keyword>
<keyword evidence="8 9" id="KW-0143">Chaperone</keyword>
<comment type="function">
    <text evidence="9">Probably acts as a heme chaperone, transferring heme to an unknown acceptor. Binds one molecule of heme per monomer, possibly covalently. Binds 1 [4Fe-4S] cluster. The cluster is coordinated with 3 cysteines and an exchangeable S-adenosyl-L-methionine.</text>
</comment>